<protein>
    <recommendedName>
        <fullName evidence="1">type I protein arginine methyltransferase</fullName>
        <ecNumber evidence="1">2.1.1.319</ecNumber>
    </recommendedName>
</protein>
<dbReference type="OrthoDB" id="7848332at2759"/>
<keyword evidence="4 6" id="KW-0949">S-adenosyl-L-methionine</keyword>
<evidence type="ECO:0000313" key="9">
    <source>
        <dbReference type="EMBL" id="PXF45175.1"/>
    </source>
</evidence>
<evidence type="ECO:0000256" key="3">
    <source>
        <dbReference type="ARBA" id="ARBA00022679"/>
    </source>
</evidence>
<dbReference type="InterPro" id="IPR029063">
    <property type="entry name" value="SAM-dependent_MTases_sf"/>
</dbReference>
<dbReference type="InterPro" id="IPR041698">
    <property type="entry name" value="Methyltransf_25"/>
</dbReference>
<proteinExistence type="predicted"/>
<evidence type="ECO:0000256" key="1">
    <source>
        <dbReference type="ARBA" id="ARBA00011925"/>
    </source>
</evidence>
<evidence type="ECO:0000313" key="10">
    <source>
        <dbReference type="Proteomes" id="UP000247409"/>
    </source>
</evidence>
<dbReference type="InterPro" id="IPR025799">
    <property type="entry name" value="Arg_MeTrfase"/>
</dbReference>
<dbReference type="GO" id="GO:0035242">
    <property type="term" value="F:protein-arginine omega-N asymmetric methyltransferase activity"/>
    <property type="evidence" value="ECO:0007669"/>
    <property type="project" value="UniProtKB-EC"/>
</dbReference>
<keyword evidence="3 6" id="KW-0808">Transferase</keyword>
<gene>
    <name evidence="9" type="ORF">BWQ96_05076</name>
</gene>
<dbReference type="AlphaFoldDB" id="A0A2V3ISS2"/>
<dbReference type="InterPro" id="IPR055135">
    <property type="entry name" value="PRMT_dom"/>
</dbReference>
<organism evidence="9 10">
    <name type="scientific">Gracilariopsis chorda</name>
    <dbReference type="NCBI Taxonomy" id="448386"/>
    <lineage>
        <taxon>Eukaryota</taxon>
        <taxon>Rhodophyta</taxon>
        <taxon>Florideophyceae</taxon>
        <taxon>Rhodymeniophycidae</taxon>
        <taxon>Gracilariales</taxon>
        <taxon>Gracilariaceae</taxon>
        <taxon>Gracilariopsis</taxon>
    </lineage>
</organism>
<dbReference type="STRING" id="448386.A0A2V3ISS2"/>
<keyword evidence="2 6" id="KW-0489">Methyltransferase</keyword>
<feature type="domain" description="Methyltransferase" evidence="7">
    <location>
        <begin position="46"/>
        <end position="142"/>
    </location>
</feature>
<dbReference type="CDD" id="cd02440">
    <property type="entry name" value="AdoMet_MTases"/>
    <property type="match status" value="1"/>
</dbReference>
<dbReference type="FunFam" id="2.70.160.11:FF:000001">
    <property type="entry name" value="Blast:Protein arginine N-methyltransferase 1"/>
    <property type="match status" value="1"/>
</dbReference>
<keyword evidence="10" id="KW-1185">Reference proteome</keyword>
<evidence type="ECO:0000259" key="7">
    <source>
        <dbReference type="Pfam" id="PF13649"/>
    </source>
</evidence>
<feature type="domain" description="Protein arginine N-methyltransferase" evidence="8">
    <location>
        <begin position="147"/>
        <end position="310"/>
    </location>
</feature>
<dbReference type="Proteomes" id="UP000247409">
    <property type="component" value="Unassembled WGS sequence"/>
</dbReference>
<reference evidence="9 10" key="1">
    <citation type="journal article" date="2018" name="Mol. Biol. Evol.">
        <title>Analysis of the draft genome of the red seaweed Gracilariopsis chorda provides insights into genome size evolution in Rhodophyta.</title>
        <authorList>
            <person name="Lee J."/>
            <person name="Yang E.C."/>
            <person name="Graf L."/>
            <person name="Yang J.H."/>
            <person name="Qiu H."/>
            <person name="Zel Zion U."/>
            <person name="Chan C.X."/>
            <person name="Stephens T.G."/>
            <person name="Weber A.P.M."/>
            <person name="Boo G.H."/>
            <person name="Boo S.M."/>
            <person name="Kim K.M."/>
            <person name="Shin Y."/>
            <person name="Jung M."/>
            <person name="Lee S.J."/>
            <person name="Yim H.S."/>
            <person name="Lee J.H."/>
            <person name="Bhattacharya D."/>
            <person name="Yoon H.S."/>
        </authorList>
    </citation>
    <scope>NUCLEOTIDE SEQUENCE [LARGE SCALE GENOMIC DNA]</scope>
    <source>
        <strain evidence="9 10">SKKU-2015</strain>
        <tissue evidence="9">Whole body</tissue>
    </source>
</reference>
<evidence type="ECO:0000256" key="5">
    <source>
        <dbReference type="ARBA" id="ARBA00049303"/>
    </source>
</evidence>
<dbReference type="Gene3D" id="3.40.50.150">
    <property type="entry name" value="Vaccinia Virus protein VP39"/>
    <property type="match status" value="1"/>
</dbReference>
<comment type="caution">
    <text evidence="9">The sequence shown here is derived from an EMBL/GenBank/DDBJ whole genome shotgun (WGS) entry which is preliminary data.</text>
</comment>
<evidence type="ECO:0000256" key="2">
    <source>
        <dbReference type="ARBA" id="ARBA00022603"/>
    </source>
</evidence>
<dbReference type="GO" id="GO:0042054">
    <property type="term" value="F:histone methyltransferase activity"/>
    <property type="evidence" value="ECO:0007669"/>
    <property type="project" value="TreeGrafter"/>
</dbReference>
<evidence type="ECO:0000256" key="4">
    <source>
        <dbReference type="ARBA" id="ARBA00022691"/>
    </source>
</evidence>
<dbReference type="EC" id="2.1.1.319" evidence="1"/>
<dbReference type="FunFam" id="3.40.50.150:FF:000003">
    <property type="entry name" value="Blast:Protein arginine N-methyltransferase 1"/>
    <property type="match status" value="1"/>
</dbReference>
<accession>A0A2V3ISS2</accession>
<dbReference type="Gene3D" id="2.70.160.11">
    <property type="entry name" value="Hnrnp arginine n-methyltransferase1"/>
    <property type="match status" value="1"/>
</dbReference>
<dbReference type="PANTHER" id="PTHR11006">
    <property type="entry name" value="PROTEIN ARGININE N-METHYLTRANSFERASE"/>
    <property type="match status" value="1"/>
</dbReference>
<dbReference type="Pfam" id="PF22528">
    <property type="entry name" value="PRMT_C"/>
    <property type="match status" value="1"/>
</dbReference>
<dbReference type="SUPFAM" id="SSF53335">
    <property type="entry name" value="S-adenosyl-L-methionine-dependent methyltransferases"/>
    <property type="match status" value="1"/>
</dbReference>
<dbReference type="GO" id="GO:0032259">
    <property type="term" value="P:methylation"/>
    <property type="evidence" value="ECO:0007669"/>
    <property type="project" value="UniProtKB-KW"/>
</dbReference>
<name>A0A2V3ISS2_9FLOR</name>
<dbReference type="Pfam" id="PF13649">
    <property type="entry name" value="Methyltransf_25"/>
    <property type="match status" value="1"/>
</dbReference>
<evidence type="ECO:0000259" key="8">
    <source>
        <dbReference type="Pfam" id="PF22528"/>
    </source>
</evidence>
<comment type="catalytic activity">
    <reaction evidence="5">
        <text>L-arginyl-[protein] + S-adenosyl-L-methionine = N(omega)-methyl-L-arginyl-[protein] + S-adenosyl-L-homocysteine + H(+)</text>
        <dbReference type="Rhea" id="RHEA:48100"/>
        <dbReference type="Rhea" id="RHEA-COMP:10532"/>
        <dbReference type="Rhea" id="RHEA-COMP:11990"/>
        <dbReference type="ChEBI" id="CHEBI:15378"/>
        <dbReference type="ChEBI" id="CHEBI:29965"/>
        <dbReference type="ChEBI" id="CHEBI:57856"/>
        <dbReference type="ChEBI" id="CHEBI:59789"/>
        <dbReference type="ChEBI" id="CHEBI:65280"/>
    </reaction>
    <physiologicalReaction direction="left-to-right" evidence="5">
        <dbReference type="Rhea" id="RHEA:48101"/>
    </physiologicalReaction>
</comment>
<sequence>MTFSPNYVNSYAHFGIHETMLKDSVRTHTFRTAILDNPHLFRDKVVLDVGCGTGILSCFAARAGAARVYAVDCSHIVDQTRLIVRKNGLQDVITVIESRVEHLQLPEAVDIIVSEWMGYFLLDEFMLPSVLHARDNWLKPGGLMFPNKASVWLCGCDDAELRAEKLDFWHDVCGVDMSCMKSFSISEPAIEIVPDNHVTTTIHNVLSLDLQTCTTADLRFISPFQLRALRPNKLQAVLGYFCVSFTHGREPLQLNTGPMCDPTHWKQTIFFLDDTIPMDNNELLTGVIAVQQNKNNERDLDIALEYKFNGNMAIRCNLLRYRLR</sequence>
<dbReference type="PROSITE" id="PS51678">
    <property type="entry name" value="SAM_MT_PRMT"/>
    <property type="match status" value="1"/>
</dbReference>
<dbReference type="PANTHER" id="PTHR11006:SF53">
    <property type="entry name" value="PROTEIN ARGININE N-METHYLTRANSFERASE 3"/>
    <property type="match status" value="1"/>
</dbReference>
<dbReference type="EMBL" id="NBIV01000068">
    <property type="protein sequence ID" value="PXF45175.1"/>
    <property type="molecule type" value="Genomic_DNA"/>
</dbReference>
<evidence type="ECO:0000256" key="6">
    <source>
        <dbReference type="PROSITE-ProRule" id="PRU01015"/>
    </source>
</evidence>
<dbReference type="GO" id="GO:0005634">
    <property type="term" value="C:nucleus"/>
    <property type="evidence" value="ECO:0007669"/>
    <property type="project" value="TreeGrafter"/>
</dbReference>